<dbReference type="EMBL" id="FO704551">
    <property type="protein sequence ID" value="CDG22986.1"/>
    <property type="molecule type" value="Genomic_DNA"/>
</dbReference>
<dbReference type="PANTHER" id="PTHR39576:SF2">
    <property type="entry name" value="ATTACHING AND EFFACING PROTEIN HOMOLOG-RELATED"/>
    <property type="match status" value="1"/>
</dbReference>
<dbReference type="SUPFAM" id="SSF54106">
    <property type="entry name" value="LysM domain"/>
    <property type="match status" value="1"/>
</dbReference>
<comment type="similarity">
    <text evidence="1">Belongs to the intimin/invasin family.</text>
</comment>
<dbReference type="AlphaFoldDB" id="A0A068R7S1"/>
<dbReference type="Gene3D" id="2.60.40.10">
    <property type="entry name" value="Immunoglobulins"/>
    <property type="match status" value="1"/>
</dbReference>
<dbReference type="Pfam" id="PF09134">
    <property type="entry name" value="Invasin_D3"/>
    <property type="match status" value="1"/>
</dbReference>
<dbReference type="OrthoDB" id="8320584at2"/>
<evidence type="ECO:0000256" key="1">
    <source>
        <dbReference type="ARBA" id="ARBA00010116"/>
    </source>
</evidence>
<dbReference type="RefSeq" id="WP_045959865.1">
    <property type="nucleotide sequence ID" value="NZ_FO704551.1"/>
</dbReference>
<dbReference type="InterPro" id="IPR038177">
    <property type="entry name" value="IAT_beta_sf"/>
</dbReference>
<organism evidence="5 6">
    <name type="scientific">Xenorhabdus poinarii G6</name>
    <dbReference type="NCBI Taxonomy" id="1354304"/>
    <lineage>
        <taxon>Bacteria</taxon>
        <taxon>Pseudomonadati</taxon>
        <taxon>Pseudomonadota</taxon>
        <taxon>Gammaproteobacteria</taxon>
        <taxon>Enterobacterales</taxon>
        <taxon>Morganellaceae</taxon>
        <taxon>Xenorhabdus</taxon>
    </lineage>
</organism>
<keyword evidence="3" id="KW-0812">Transmembrane</keyword>
<dbReference type="InterPro" id="IPR024519">
    <property type="entry name" value="IAT_beta"/>
</dbReference>
<gene>
    <name evidence="5" type="ORF">XPG1_3350</name>
</gene>
<evidence type="ECO:0000256" key="2">
    <source>
        <dbReference type="SAM" id="MobiDB-lite"/>
    </source>
</evidence>
<dbReference type="PRINTS" id="PR01369">
    <property type="entry name" value="INTIMIN"/>
</dbReference>
<evidence type="ECO:0000256" key="3">
    <source>
        <dbReference type="SAM" id="Phobius"/>
    </source>
</evidence>
<dbReference type="Pfam" id="PF05689">
    <property type="entry name" value="InvE_AD"/>
    <property type="match status" value="1"/>
</dbReference>
<feature type="transmembrane region" description="Helical" evidence="3">
    <location>
        <begin position="21"/>
        <end position="42"/>
    </location>
</feature>
<dbReference type="InterPro" id="IPR013783">
    <property type="entry name" value="Ig-like_fold"/>
</dbReference>
<dbReference type="InterPro" id="IPR018392">
    <property type="entry name" value="LysM"/>
</dbReference>
<dbReference type="InterPro" id="IPR008541">
    <property type="entry name" value="InvE_AD"/>
</dbReference>
<dbReference type="Proteomes" id="UP000032735">
    <property type="component" value="Chromosome"/>
</dbReference>
<dbReference type="PANTHER" id="PTHR39576">
    <property type="entry name" value="ATTACHING AND EFFACING PROTEIN HOMOLOG-RELATED-RELATED"/>
    <property type="match status" value="1"/>
</dbReference>
<feature type="domain" description="LysM" evidence="4">
    <location>
        <begin position="60"/>
        <end position="108"/>
    </location>
</feature>
<dbReference type="Gene3D" id="3.10.350.10">
    <property type="entry name" value="LysM domain"/>
    <property type="match status" value="1"/>
</dbReference>
<dbReference type="Pfam" id="PF01476">
    <property type="entry name" value="LysM"/>
    <property type="match status" value="1"/>
</dbReference>
<dbReference type="CDD" id="cd00118">
    <property type="entry name" value="LysM"/>
    <property type="match status" value="1"/>
</dbReference>
<accession>A0A068R7S1</accession>
<dbReference type="InterPro" id="IPR008542">
    <property type="entry name" value="BIg21"/>
</dbReference>
<evidence type="ECO:0000313" key="6">
    <source>
        <dbReference type="Proteomes" id="UP000032735"/>
    </source>
</evidence>
<feature type="compositionally biased region" description="Basic and acidic residues" evidence="2">
    <location>
        <begin position="141"/>
        <end position="150"/>
    </location>
</feature>
<evidence type="ECO:0000259" key="4">
    <source>
        <dbReference type="PROSITE" id="PS51782"/>
    </source>
</evidence>
<dbReference type="InterPro" id="IPR051715">
    <property type="entry name" value="Intimin-Invasin_domain"/>
</dbReference>
<evidence type="ECO:0000313" key="5">
    <source>
        <dbReference type="EMBL" id="CDG22986.1"/>
    </source>
</evidence>
<dbReference type="FunFam" id="2.40.160.160:FF:000001">
    <property type="entry name" value="Intimin-like inverse autotransporter SinH"/>
    <property type="match status" value="1"/>
</dbReference>
<protein>
    <submittedName>
        <fullName evidence="5">Putative invasin</fullName>
    </submittedName>
</protein>
<dbReference type="SUPFAM" id="SSF49373">
    <property type="entry name" value="Invasin/intimin cell-adhesion fragments"/>
    <property type="match status" value="1"/>
</dbReference>
<dbReference type="InterPro" id="IPR008964">
    <property type="entry name" value="Invasin/intimin_cell_adhesion"/>
</dbReference>
<dbReference type="Gene3D" id="2.40.160.160">
    <property type="entry name" value="Inverse autotransporter, beta-domain"/>
    <property type="match status" value="1"/>
</dbReference>
<dbReference type="InterPro" id="IPR003535">
    <property type="entry name" value="Intimin/invasin_bac"/>
</dbReference>
<dbReference type="STRING" id="1354304.XPG1_3350"/>
<dbReference type="InterPro" id="IPR036779">
    <property type="entry name" value="LysM_dom_sf"/>
</dbReference>
<dbReference type="HOGENOM" id="CLU_000210_1_1_6"/>
<keyword evidence="3" id="KW-0472">Membrane</keyword>
<sequence length="1017" mass="112505">MNKKLDKPWLQNQQEFLKHVAWMNIATQCVFPIAVAFTPVLATAKTDSTFQNEKWGLPTEHYVLKSGETVSSIAKRYGLSVPDLKKINQHRTFDKPFTVLGVGSEIDVPKPRHNKFLPFNYSSLHESPLHQPLFNQSPTTEEQKANTDDNTKHLAEVSAQIGQLLSSDNIKGNAASQLSNLAMGEASQKIQNWLGHYGTTRVQASMDTHGHLDNSQFDMLLPLYDTRDQMAFTQFGIRHIDKRNTVNIGFGQRHFFDDWMLGYNAFFDHDITGNHSRLGLGAEYARNYLKLATNGYFRLTNWKESHLLTDYDERPANGFDLRIQGYCPSLPQLGGKLMYEQYFGNEVGLINQEHRKKDPSAFTVGVDYTPIPLLTFGIDRKQGISGSGGDTQFSMALNYEIGAPWSKQIDPDAVATKRTLQGGRYDLVERNNQIVLEYRKREVISLTMDSQMTGYTGEVKNPHVRVNSKYEFKEITWNAARLFANGGKITHQGGFNYLLTLPKYQTQGNNIYTVDATAYDNQGNASKRVAIQVQVLQSAVNSIHSSFTTEETEMLANGHATTILTLTLKDKDDNPIQGIASDIRLVTNQLAGEGSDPTIATIKEEQPGVYRAILTAGQKVGVLKITPEVQGVTINPVEITFVHSYAPTVKNLTLTGNLEMGQKLRATYTFYANHGEKKDNSRYIWGEKGNKFDFDKASTITESGKIPAYILTQSDAGKVKAIAVQARNGLDLIGNTQIVDSSMGNGAGNQTSGGGGGGTVEGLADKIEVTASADKVKKDSEITLTIKTLNHGKPVRNVAINAEAIVALNRQNKRQDVSVLLNHQSGLYQGFSNDQGLHSITVTDPHGLGVKTTISIKADGPIGPETKDVIFTVATSPDVPVANFWGHMPETVTAANGVVFARPQLSAELKKLGHDSSSPYKENGEIWARLVYKGAVWYCNAVHKFLPTKEDLEALYNAYPQNKMYDVYGWPQNRAYRSSTSGTDDQGHEGHYSVNIDDGQVHFARDGLVPDYVACIE</sequence>
<dbReference type="GO" id="GO:0009279">
    <property type="term" value="C:cell outer membrane"/>
    <property type="evidence" value="ECO:0007669"/>
    <property type="project" value="TreeGrafter"/>
</dbReference>
<name>A0A068R7S1_9GAMM</name>
<dbReference type="Pfam" id="PF11924">
    <property type="entry name" value="IAT_beta"/>
    <property type="match status" value="1"/>
</dbReference>
<keyword evidence="6" id="KW-1185">Reference proteome</keyword>
<proteinExistence type="inferred from homology"/>
<dbReference type="SMART" id="SM00257">
    <property type="entry name" value="LysM"/>
    <property type="match status" value="1"/>
</dbReference>
<reference evidence="5 6" key="1">
    <citation type="submission" date="2013-07" db="EMBL/GenBank/DDBJ databases">
        <authorList>
            <person name="Genoscope - CEA"/>
        </authorList>
    </citation>
    <scope>NUCLEOTIDE SEQUENCE [LARGE SCALE GENOMIC DNA]</scope>
    <source>
        <strain evidence="5 6">G6</strain>
    </source>
</reference>
<dbReference type="PROSITE" id="PS51782">
    <property type="entry name" value="LYSM"/>
    <property type="match status" value="1"/>
</dbReference>
<dbReference type="GO" id="GO:0007155">
    <property type="term" value="P:cell adhesion"/>
    <property type="evidence" value="ECO:0007669"/>
    <property type="project" value="InterPro"/>
</dbReference>
<dbReference type="Pfam" id="PF05688">
    <property type="entry name" value="BIg21"/>
    <property type="match status" value="1"/>
</dbReference>
<keyword evidence="3" id="KW-1133">Transmembrane helix</keyword>
<dbReference type="KEGG" id="xpo:XPG1_3350"/>
<dbReference type="InterPro" id="IPR015217">
    <property type="entry name" value="Invasin_dom_3"/>
</dbReference>
<feature type="region of interest" description="Disordered" evidence="2">
    <location>
        <begin position="128"/>
        <end position="150"/>
    </location>
</feature>